<protein>
    <submittedName>
        <fullName evidence="1">Uncharacterized protein</fullName>
    </submittedName>
</protein>
<gene>
    <name evidence="1" type="ORF">PM738_10890</name>
</gene>
<accession>A0AB35ILQ0</accession>
<name>A0AB35ILQ0_9FIRM</name>
<dbReference type="RefSeq" id="WP_272018947.1">
    <property type="nucleotide sequence ID" value="NZ_JAQLKE010000016.1"/>
</dbReference>
<proteinExistence type="predicted"/>
<dbReference type="Proteomes" id="UP001211987">
    <property type="component" value="Unassembled WGS sequence"/>
</dbReference>
<dbReference type="AlphaFoldDB" id="A0AB35ILQ0"/>
<evidence type="ECO:0000313" key="2">
    <source>
        <dbReference type="Proteomes" id="UP001211987"/>
    </source>
</evidence>
<organism evidence="1 2">
    <name type="scientific">Thomasclavelia ramosa</name>
    <dbReference type="NCBI Taxonomy" id="1547"/>
    <lineage>
        <taxon>Bacteria</taxon>
        <taxon>Bacillati</taxon>
        <taxon>Bacillota</taxon>
        <taxon>Erysipelotrichia</taxon>
        <taxon>Erysipelotrichales</taxon>
        <taxon>Coprobacillaceae</taxon>
        <taxon>Thomasclavelia</taxon>
    </lineage>
</organism>
<reference evidence="1" key="1">
    <citation type="submission" date="2023-01" db="EMBL/GenBank/DDBJ databases">
        <title>Human gut microbiome strain richness.</title>
        <authorList>
            <person name="Chen-Liaw A."/>
        </authorList>
    </citation>
    <scope>NUCLEOTIDE SEQUENCE</scope>
    <source>
        <strain evidence="1">1001217st2_G6_1001217B_191108</strain>
    </source>
</reference>
<comment type="caution">
    <text evidence="1">The sequence shown here is derived from an EMBL/GenBank/DDBJ whole genome shotgun (WGS) entry which is preliminary data.</text>
</comment>
<sequence length="121" mass="13434">LNAFMAKLLNSKGEKILLGTVLFDGDTTSSFTLNDDYTNYDYLEVIWRPHSTLGQCSDMMIPSKDSKMHLERAQAINGVTTVYRCQLAFSGKNVSLSGRTQVINGNAVDAVEEHILRVIGY</sequence>
<feature type="non-terminal residue" evidence="1">
    <location>
        <position position="1"/>
    </location>
</feature>
<evidence type="ECO:0000313" key="1">
    <source>
        <dbReference type="EMBL" id="MDB7084309.1"/>
    </source>
</evidence>
<dbReference type="EMBL" id="JAQLKE010000016">
    <property type="protein sequence ID" value="MDB7084309.1"/>
    <property type="molecule type" value="Genomic_DNA"/>
</dbReference>